<evidence type="ECO:0000313" key="2">
    <source>
        <dbReference type="Proteomes" id="UP000186583"/>
    </source>
</evidence>
<dbReference type="STRING" id="708187.A0A1Q8RHB6"/>
<name>A0A1Q8RHB6_9PEZI</name>
<dbReference type="SUPFAM" id="SSF81383">
    <property type="entry name" value="F-box domain"/>
    <property type="match status" value="1"/>
</dbReference>
<gene>
    <name evidence="1" type="ORF">CCHL11_08698</name>
</gene>
<dbReference type="OrthoDB" id="3800738at2759"/>
<accession>A0A1Q8RHB6</accession>
<sequence>MLAVKLQGASETALGIPELLESVLLHVDMTTLLVTASRVNKTWKTVIDKSPAIQQALFFRPVANEPSASRRNEGTSLWLPSERAAAADFPGPRRMLNPLLAEKFEQCFFDLGPTYSCHRRANCFYELPWTAQPVRTVQEFWGGWSQARPPRLEADAALAEAESRRRFTRRGASWRRMLVSQPPPPCLGYMNFDICSPTAEGQKVSSAAVQAEDEAGLRMGQLYDVVQERAGHHGGHALWFRVLWGRPCSAFAFAHVDEAFGRLMERAGVVVEFMQADDTSLPNHPRDPADVGVFDEAFRCEEFRGSEMEVEETLGENAEFPEFDPRFVVWHWKTEDDD</sequence>
<protein>
    <recommendedName>
        <fullName evidence="3">F-box domain-containing protein</fullName>
    </recommendedName>
</protein>
<evidence type="ECO:0000313" key="1">
    <source>
        <dbReference type="EMBL" id="OLN83732.1"/>
    </source>
</evidence>
<dbReference type="AlphaFoldDB" id="A0A1Q8RHB6"/>
<dbReference type="Proteomes" id="UP000186583">
    <property type="component" value="Unassembled WGS sequence"/>
</dbReference>
<proteinExistence type="predicted"/>
<dbReference type="EMBL" id="MPGH01000199">
    <property type="protein sequence ID" value="OLN83732.1"/>
    <property type="molecule type" value="Genomic_DNA"/>
</dbReference>
<dbReference type="InterPro" id="IPR036047">
    <property type="entry name" value="F-box-like_dom_sf"/>
</dbReference>
<comment type="caution">
    <text evidence="1">The sequence shown here is derived from an EMBL/GenBank/DDBJ whole genome shotgun (WGS) entry which is preliminary data.</text>
</comment>
<evidence type="ECO:0008006" key="3">
    <source>
        <dbReference type="Google" id="ProtNLM"/>
    </source>
</evidence>
<reference evidence="1 2" key="1">
    <citation type="submission" date="2016-11" db="EMBL/GenBank/DDBJ databases">
        <title>Draft Genome Assembly of Colletotrichum chlorophyti a pathogen of herbaceous plants.</title>
        <authorList>
            <person name="Gan P."/>
            <person name="Narusaka M."/>
            <person name="Tsushima A."/>
            <person name="Narusaka Y."/>
            <person name="Takano Y."/>
            <person name="Shirasu K."/>
        </authorList>
    </citation>
    <scope>NUCLEOTIDE SEQUENCE [LARGE SCALE GENOMIC DNA]</scope>
    <source>
        <strain evidence="1 2">NTL11</strain>
    </source>
</reference>
<organism evidence="1 2">
    <name type="scientific">Colletotrichum chlorophyti</name>
    <dbReference type="NCBI Taxonomy" id="708187"/>
    <lineage>
        <taxon>Eukaryota</taxon>
        <taxon>Fungi</taxon>
        <taxon>Dikarya</taxon>
        <taxon>Ascomycota</taxon>
        <taxon>Pezizomycotina</taxon>
        <taxon>Sordariomycetes</taxon>
        <taxon>Hypocreomycetidae</taxon>
        <taxon>Glomerellales</taxon>
        <taxon>Glomerellaceae</taxon>
        <taxon>Colletotrichum</taxon>
    </lineage>
</organism>
<keyword evidence="2" id="KW-1185">Reference proteome</keyword>